<proteinExistence type="predicted"/>
<sequence>AKRGLGSFSGIRAVYPPSLCGKEAVNSHKKKISLECSIERTVHTDTTPADGQDSKQ</sequence>
<name>A0AA38FHR0_TAXCH</name>
<feature type="non-terminal residue" evidence="1">
    <location>
        <position position="1"/>
    </location>
</feature>
<organism evidence="1 2">
    <name type="scientific">Taxus chinensis</name>
    <name type="common">Chinese yew</name>
    <name type="synonym">Taxus wallichiana var. chinensis</name>
    <dbReference type="NCBI Taxonomy" id="29808"/>
    <lineage>
        <taxon>Eukaryota</taxon>
        <taxon>Viridiplantae</taxon>
        <taxon>Streptophyta</taxon>
        <taxon>Embryophyta</taxon>
        <taxon>Tracheophyta</taxon>
        <taxon>Spermatophyta</taxon>
        <taxon>Pinopsida</taxon>
        <taxon>Pinidae</taxon>
        <taxon>Conifers II</taxon>
        <taxon>Cupressales</taxon>
        <taxon>Taxaceae</taxon>
        <taxon>Taxus</taxon>
    </lineage>
</organism>
<reference evidence="1 2" key="1">
    <citation type="journal article" date="2021" name="Nat. Plants">
        <title>The Taxus genome provides insights into paclitaxel biosynthesis.</title>
        <authorList>
            <person name="Xiong X."/>
            <person name="Gou J."/>
            <person name="Liao Q."/>
            <person name="Li Y."/>
            <person name="Zhou Q."/>
            <person name="Bi G."/>
            <person name="Li C."/>
            <person name="Du R."/>
            <person name="Wang X."/>
            <person name="Sun T."/>
            <person name="Guo L."/>
            <person name="Liang H."/>
            <person name="Lu P."/>
            <person name="Wu Y."/>
            <person name="Zhang Z."/>
            <person name="Ro D.K."/>
            <person name="Shang Y."/>
            <person name="Huang S."/>
            <person name="Yan J."/>
        </authorList>
    </citation>
    <scope>NUCLEOTIDE SEQUENCE [LARGE SCALE GENOMIC DNA]</scope>
    <source>
        <strain evidence="1">Ta-2019</strain>
    </source>
</reference>
<feature type="non-terminal residue" evidence="1">
    <location>
        <position position="56"/>
    </location>
</feature>
<keyword evidence="2" id="KW-1185">Reference proteome</keyword>
<accession>A0AA38FHR0</accession>
<dbReference type="AlphaFoldDB" id="A0AA38FHR0"/>
<protein>
    <submittedName>
        <fullName evidence="1">Uncharacterized protein</fullName>
    </submittedName>
</protein>
<dbReference type="EMBL" id="JAHRHJ020000009">
    <property type="protein sequence ID" value="KAH9303548.1"/>
    <property type="molecule type" value="Genomic_DNA"/>
</dbReference>
<dbReference type="Proteomes" id="UP000824469">
    <property type="component" value="Unassembled WGS sequence"/>
</dbReference>
<evidence type="ECO:0000313" key="2">
    <source>
        <dbReference type="Proteomes" id="UP000824469"/>
    </source>
</evidence>
<evidence type="ECO:0000313" key="1">
    <source>
        <dbReference type="EMBL" id="KAH9303548.1"/>
    </source>
</evidence>
<gene>
    <name evidence="1" type="ORF">KI387_044429</name>
</gene>
<comment type="caution">
    <text evidence="1">The sequence shown here is derived from an EMBL/GenBank/DDBJ whole genome shotgun (WGS) entry which is preliminary data.</text>
</comment>